<keyword evidence="11" id="KW-1185">Reference proteome</keyword>
<feature type="transmembrane region" description="Helical" evidence="9">
    <location>
        <begin position="292"/>
        <end position="314"/>
    </location>
</feature>
<feature type="transmembrane region" description="Helical" evidence="9">
    <location>
        <begin position="62"/>
        <end position="80"/>
    </location>
</feature>
<dbReference type="PANTHER" id="PTHR12174:SF23">
    <property type="entry name" value="MINOR HISTOCOMPATIBILITY ANTIGEN H13"/>
    <property type="match status" value="1"/>
</dbReference>
<dbReference type="PANTHER" id="PTHR12174">
    <property type="entry name" value="SIGNAL PEPTIDE PEPTIDASE"/>
    <property type="match status" value="1"/>
</dbReference>
<keyword evidence="5" id="KW-0256">Endoplasmic reticulum</keyword>
<feature type="transmembrane region" description="Helical" evidence="9">
    <location>
        <begin position="92"/>
        <end position="115"/>
    </location>
</feature>
<dbReference type="SMART" id="SM00730">
    <property type="entry name" value="PSN"/>
    <property type="match status" value="1"/>
</dbReference>
<keyword evidence="3 9" id="KW-0812">Transmembrane</keyword>
<sequence length="424" mass="46474">MEPGLLVAYIALGVLAVIPIYVGSFGALKFPSQKRKSHRDGSDSEASEAESEEEEFFRLEDAYMFPVFGSAALLSLYLVFKYLNKEALNALFTAYFSILGVGAVAKASLQISRAVTGKKLKGEYRVDLWKKEKEIATYHFGAYHLFLLVVSLSIAGLYAMSKHWVLSNIYGEAFSVSAIQLLKLDSFKTGIALLAFLFFYDIFWVFGTDVMVTVAKSFDAPIKVLWPRNIWDMIAEGRFWNTEGMEFSLLGLGDIVIPGIFVALCLKFDHDQYLASPAGKKNKQSRSFPKPYFTSAFIAYVLGLITTVVVMHNFKAAQPALLYLSPACIFSVLLTGLARGELKHVLAYEPGSSSDKTKQIKAAAAAATTKTTKAIKKAAAAALSSSEENDPLLQASPRVTRSASKRTTPASPAAKKRSIKKEGQ</sequence>
<dbReference type="GO" id="GO:0098554">
    <property type="term" value="C:cytoplasmic side of endoplasmic reticulum membrane"/>
    <property type="evidence" value="ECO:0007669"/>
    <property type="project" value="TreeGrafter"/>
</dbReference>
<keyword evidence="6 9" id="KW-1133">Transmembrane helix</keyword>
<dbReference type="InterPro" id="IPR007369">
    <property type="entry name" value="Peptidase_A22B_SPP"/>
</dbReference>
<dbReference type="GO" id="GO:0098553">
    <property type="term" value="C:lumenal side of endoplasmic reticulum membrane"/>
    <property type="evidence" value="ECO:0007669"/>
    <property type="project" value="TreeGrafter"/>
</dbReference>
<comment type="subcellular location">
    <subcellularLocation>
        <location evidence="1">Endoplasmic reticulum membrane</location>
        <topology evidence="1">Multi-pass membrane protein</topology>
    </subcellularLocation>
</comment>
<feature type="transmembrane region" description="Helical" evidence="9">
    <location>
        <begin position="164"/>
        <end position="182"/>
    </location>
</feature>
<evidence type="ECO:0000256" key="9">
    <source>
        <dbReference type="SAM" id="Phobius"/>
    </source>
</evidence>
<comment type="caution">
    <text evidence="10">The sequence shown here is derived from an EMBL/GenBank/DDBJ whole genome shotgun (WGS) entry which is preliminary data.</text>
</comment>
<evidence type="ECO:0000256" key="7">
    <source>
        <dbReference type="ARBA" id="ARBA00023136"/>
    </source>
</evidence>
<evidence type="ECO:0000313" key="11">
    <source>
        <dbReference type="Proteomes" id="UP000318582"/>
    </source>
</evidence>
<evidence type="ECO:0000313" key="10">
    <source>
        <dbReference type="EMBL" id="TPX58346.1"/>
    </source>
</evidence>
<comment type="similarity">
    <text evidence="2">Belongs to the peptidase A22B family.</text>
</comment>
<dbReference type="GO" id="GO:0042500">
    <property type="term" value="F:aspartic endopeptidase activity, intramembrane cleaving"/>
    <property type="evidence" value="ECO:0007669"/>
    <property type="project" value="InterPro"/>
</dbReference>
<gene>
    <name evidence="10" type="ORF">PhCBS80983_g03178</name>
</gene>
<protein>
    <recommendedName>
        <fullName evidence="12">Peptidase A22B, signal peptide peptidase</fullName>
    </recommendedName>
</protein>
<evidence type="ECO:0000256" key="5">
    <source>
        <dbReference type="ARBA" id="ARBA00022824"/>
    </source>
</evidence>
<name>A0A507E3D5_9FUNG</name>
<evidence type="ECO:0000256" key="8">
    <source>
        <dbReference type="SAM" id="MobiDB-lite"/>
    </source>
</evidence>
<feature type="transmembrane region" description="Helical" evidence="9">
    <location>
        <begin position="320"/>
        <end position="338"/>
    </location>
</feature>
<dbReference type="GO" id="GO:0006465">
    <property type="term" value="P:signal peptide processing"/>
    <property type="evidence" value="ECO:0007669"/>
    <property type="project" value="TreeGrafter"/>
</dbReference>
<feature type="compositionally biased region" description="Basic residues" evidence="8">
    <location>
        <begin position="414"/>
        <end position="424"/>
    </location>
</feature>
<dbReference type="EMBL" id="QEAQ01000037">
    <property type="protein sequence ID" value="TPX58346.1"/>
    <property type="molecule type" value="Genomic_DNA"/>
</dbReference>
<dbReference type="Pfam" id="PF04258">
    <property type="entry name" value="Peptidase_A22B"/>
    <property type="match status" value="1"/>
</dbReference>
<feature type="transmembrane region" description="Helical" evidence="9">
    <location>
        <begin position="136"/>
        <end position="158"/>
    </location>
</feature>
<dbReference type="STRING" id="109895.A0A507E3D5"/>
<keyword evidence="7 9" id="KW-0472">Membrane</keyword>
<feature type="transmembrane region" description="Helical" evidence="9">
    <location>
        <begin position="247"/>
        <end position="266"/>
    </location>
</feature>
<dbReference type="Proteomes" id="UP000318582">
    <property type="component" value="Unassembled WGS sequence"/>
</dbReference>
<evidence type="ECO:0000256" key="4">
    <source>
        <dbReference type="ARBA" id="ARBA00022801"/>
    </source>
</evidence>
<feature type="transmembrane region" description="Helical" evidence="9">
    <location>
        <begin position="6"/>
        <end position="28"/>
    </location>
</feature>
<reference evidence="10 11" key="1">
    <citation type="journal article" date="2019" name="Sci. Rep.">
        <title>Comparative genomics of chytrid fungi reveal insights into the obligate biotrophic and pathogenic lifestyle of Synchytrium endobioticum.</title>
        <authorList>
            <person name="van de Vossenberg B.T.L.H."/>
            <person name="Warris S."/>
            <person name="Nguyen H.D.T."/>
            <person name="van Gent-Pelzer M.P.E."/>
            <person name="Joly D.L."/>
            <person name="van de Geest H.C."/>
            <person name="Bonants P.J.M."/>
            <person name="Smith D.S."/>
            <person name="Levesque C.A."/>
            <person name="van der Lee T.A.J."/>
        </authorList>
    </citation>
    <scope>NUCLEOTIDE SEQUENCE [LARGE SCALE GENOMIC DNA]</scope>
    <source>
        <strain evidence="10 11">CBS 809.83</strain>
    </source>
</reference>
<keyword evidence="4" id="KW-0378">Hydrolase</keyword>
<evidence type="ECO:0008006" key="12">
    <source>
        <dbReference type="Google" id="ProtNLM"/>
    </source>
</evidence>
<accession>A0A507E3D5</accession>
<evidence type="ECO:0000256" key="3">
    <source>
        <dbReference type="ARBA" id="ARBA00022692"/>
    </source>
</evidence>
<feature type="region of interest" description="Disordered" evidence="8">
    <location>
        <begin position="380"/>
        <end position="424"/>
    </location>
</feature>
<evidence type="ECO:0000256" key="1">
    <source>
        <dbReference type="ARBA" id="ARBA00004477"/>
    </source>
</evidence>
<proteinExistence type="inferred from homology"/>
<dbReference type="AlphaFoldDB" id="A0A507E3D5"/>
<dbReference type="InterPro" id="IPR006639">
    <property type="entry name" value="Preselin/SPP"/>
</dbReference>
<evidence type="ECO:0000256" key="2">
    <source>
        <dbReference type="ARBA" id="ARBA00006859"/>
    </source>
</evidence>
<dbReference type="GO" id="GO:0033619">
    <property type="term" value="P:membrane protein proteolysis"/>
    <property type="evidence" value="ECO:0007669"/>
    <property type="project" value="TreeGrafter"/>
</dbReference>
<feature type="transmembrane region" description="Helical" evidence="9">
    <location>
        <begin position="189"/>
        <end position="207"/>
    </location>
</feature>
<organism evidence="10 11">
    <name type="scientific">Powellomyces hirtus</name>
    <dbReference type="NCBI Taxonomy" id="109895"/>
    <lineage>
        <taxon>Eukaryota</taxon>
        <taxon>Fungi</taxon>
        <taxon>Fungi incertae sedis</taxon>
        <taxon>Chytridiomycota</taxon>
        <taxon>Chytridiomycota incertae sedis</taxon>
        <taxon>Chytridiomycetes</taxon>
        <taxon>Spizellomycetales</taxon>
        <taxon>Powellomycetaceae</taxon>
        <taxon>Powellomyces</taxon>
    </lineage>
</organism>
<evidence type="ECO:0000256" key="6">
    <source>
        <dbReference type="ARBA" id="ARBA00022989"/>
    </source>
</evidence>
<feature type="compositionally biased region" description="Polar residues" evidence="8">
    <location>
        <begin position="397"/>
        <end position="410"/>
    </location>
</feature>